<dbReference type="SMART" id="SM00220">
    <property type="entry name" value="S_TKc"/>
    <property type="match status" value="1"/>
</dbReference>
<evidence type="ECO:0000256" key="1">
    <source>
        <dbReference type="ARBA" id="ARBA00022527"/>
    </source>
</evidence>
<comment type="caution">
    <text evidence="10">The sequence shown here is derived from an EMBL/GenBank/DDBJ whole genome shotgun (WGS) entry which is preliminary data.</text>
</comment>
<gene>
    <name evidence="10" type="ORF">OSTQU699_LOCUS9567</name>
</gene>
<keyword evidence="1" id="KW-0723">Serine/threonine-protein kinase</keyword>
<evidence type="ECO:0000256" key="5">
    <source>
        <dbReference type="ARBA" id="ARBA00022840"/>
    </source>
</evidence>
<feature type="binding site" evidence="6">
    <location>
        <position position="352"/>
    </location>
    <ligand>
        <name>ATP</name>
        <dbReference type="ChEBI" id="CHEBI:30616"/>
    </ligand>
</feature>
<sequence length="800" mass="85874">MAGSAQDLAALGQGSLDVGNCRAFRSALNSTESPLVSTIRVWRSFRCDDESWGVEELVVRKSVLITGAQAVDGGPSPVIQWTAAPKLFVVAPPAQVTFQNLIFVQPAVPADKFDIAFLKTLTLGETSFLGVVLGVKDCPGPISTYVSYLSRQPRPPSMPGTQTFSEQGRNSLLLEDVAIDFESGGNCRLCFSALQCDVGAEDALLQDLLADQNTKSVCVEPGTPVARSQSPVPAEGSGGTNVLVIISVSVFGAMLALCVITTIVIVWFRRQMAPPAYVGEVAGKGAVTRGVSVEGAMYTGGSGKGMIGADAQFGSNHWNLQLSDVQLGAPLGKGGFGRVYKGSWQGTTVAVKIICHNDKTLQTNVGEPFEAFLSKHISHPNVVQTFHISTREMSSVQQQGDQDVFFDTNGHAVEEGLGSHRGHAQNPSEELFGSFNASQSLDVTTGSRFETWIVLEYCDRGSLEKAISDGSFLLRGPARAYRIGHVLKTGLEIAHAMHYLHSVRIIHGDLKPGNILLKGDNSDSRGFTCKVGDFGLSRFMAEETHIQTFTCGTVTHMPPELLKGGMLTPAVDVYSFGILMWELMSGHRPYPGKSQREIMLAVIDGCRPAITEDFFPEYVDMLNMCWDQDYSKRPSFPMLIDTLMKMLDKHGRRRAPSNLVGEDDGPPPLPSPIPIDVASGAASREDAMSAFKGDHTPLAHGIKRQLTPSRLRARAAEAAAEREDFVPNGLLDSFGSDVGNRRLYSSVGVGGQFVAEGTPRQSGGSIRGHAPRTRLSVGQEDAQAQSSRKGSSRGSVQGST</sequence>
<evidence type="ECO:0000256" key="6">
    <source>
        <dbReference type="PROSITE-ProRule" id="PRU10141"/>
    </source>
</evidence>
<evidence type="ECO:0000256" key="4">
    <source>
        <dbReference type="ARBA" id="ARBA00022777"/>
    </source>
</evidence>
<feature type="compositionally biased region" description="Polar residues" evidence="7">
    <location>
        <begin position="782"/>
        <end position="800"/>
    </location>
</feature>
<evidence type="ECO:0000256" key="8">
    <source>
        <dbReference type="SAM" id="Phobius"/>
    </source>
</evidence>
<dbReference type="InterPro" id="IPR051681">
    <property type="entry name" value="Ser/Thr_Kinases-Pseudokinases"/>
</dbReference>
<dbReference type="PROSITE" id="PS00107">
    <property type="entry name" value="PROTEIN_KINASE_ATP"/>
    <property type="match status" value="1"/>
</dbReference>
<dbReference type="PROSITE" id="PS00108">
    <property type="entry name" value="PROTEIN_KINASE_ST"/>
    <property type="match status" value="1"/>
</dbReference>
<evidence type="ECO:0000313" key="10">
    <source>
        <dbReference type="EMBL" id="CAD7704210.1"/>
    </source>
</evidence>
<dbReference type="AlphaFoldDB" id="A0A8S1JAV6"/>
<dbReference type="OrthoDB" id="1711006at2759"/>
<dbReference type="GO" id="GO:0005524">
    <property type="term" value="F:ATP binding"/>
    <property type="evidence" value="ECO:0007669"/>
    <property type="project" value="UniProtKB-UniRule"/>
</dbReference>
<dbReference type="InterPro" id="IPR001245">
    <property type="entry name" value="Ser-Thr/Tyr_kinase_cat_dom"/>
</dbReference>
<dbReference type="InterPro" id="IPR011009">
    <property type="entry name" value="Kinase-like_dom_sf"/>
</dbReference>
<dbReference type="InterPro" id="IPR017441">
    <property type="entry name" value="Protein_kinase_ATP_BS"/>
</dbReference>
<evidence type="ECO:0000259" key="9">
    <source>
        <dbReference type="PROSITE" id="PS50011"/>
    </source>
</evidence>
<feature type="transmembrane region" description="Helical" evidence="8">
    <location>
        <begin position="242"/>
        <end position="268"/>
    </location>
</feature>
<dbReference type="PANTHER" id="PTHR44329:SF214">
    <property type="entry name" value="PROTEIN KINASE DOMAIN-CONTAINING PROTEIN"/>
    <property type="match status" value="1"/>
</dbReference>
<dbReference type="InterPro" id="IPR000719">
    <property type="entry name" value="Prot_kinase_dom"/>
</dbReference>
<keyword evidence="2" id="KW-0808">Transferase</keyword>
<dbReference type="SUPFAM" id="SSF56112">
    <property type="entry name" value="Protein kinase-like (PK-like)"/>
    <property type="match status" value="1"/>
</dbReference>
<dbReference type="Pfam" id="PF07714">
    <property type="entry name" value="PK_Tyr_Ser-Thr"/>
    <property type="match status" value="2"/>
</dbReference>
<keyword evidence="8" id="KW-0812">Transmembrane</keyword>
<reference evidence="10" key="1">
    <citation type="submission" date="2020-12" db="EMBL/GenBank/DDBJ databases">
        <authorList>
            <person name="Iha C."/>
        </authorList>
    </citation>
    <scope>NUCLEOTIDE SEQUENCE</scope>
</reference>
<evidence type="ECO:0000256" key="2">
    <source>
        <dbReference type="ARBA" id="ARBA00022679"/>
    </source>
</evidence>
<keyword evidence="8" id="KW-1133">Transmembrane helix</keyword>
<evidence type="ECO:0000256" key="7">
    <source>
        <dbReference type="SAM" id="MobiDB-lite"/>
    </source>
</evidence>
<keyword evidence="11" id="KW-1185">Reference proteome</keyword>
<dbReference type="Gene3D" id="3.30.200.20">
    <property type="entry name" value="Phosphorylase Kinase, domain 1"/>
    <property type="match status" value="1"/>
</dbReference>
<feature type="region of interest" description="Disordered" evidence="7">
    <location>
        <begin position="752"/>
        <end position="800"/>
    </location>
</feature>
<dbReference type="GO" id="GO:0004674">
    <property type="term" value="F:protein serine/threonine kinase activity"/>
    <property type="evidence" value="ECO:0007669"/>
    <property type="project" value="UniProtKB-KW"/>
</dbReference>
<keyword evidence="8" id="KW-0472">Membrane</keyword>
<dbReference type="PRINTS" id="PR00109">
    <property type="entry name" value="TYRKINASE"/>
</dbReference>
<protein>
    <recommendedName>
        <fullName evidence="9">Protein kinase domain-containing protein</fullName>
    </recommendedName>
</protein>
<organism evidence="10 11">
    <name type="scientific">Ostreobium quekettii</name>
    <dbReference type="NCBI Taxonomy" id="121088"/>
    <lineage>
        <taxon>Eukaryota</taxon>
        <taxon>Viridiplantae</taxon>
        <taxon>Chlorophyta</taxon>
        <taxon>core chlorophytes</taxon>
        <taxon>Ulvophyceae</taxon>
        <taxon>TCBD clade</taxon>
        <taxon>Bryopsidales</taxon>
        <taxon>Ostreobineae</taxon>
        <taxon>Ostreobiaceae</taxon>
        <taxon>Ostreobium</taxon>
    </lineage>
</organism>
<name>A0A8S1JAV6_9CHLO</name>
<evidence type="ECO:0000313" key="11">
    <source>
        <dbReference type="Proteomes" id="UP000708148"/>
    </source>
</evidence>
<dbReference type="Gene3D" id="1.10.510.10">
    <property type="entry name" value="Transferase(Phosphotransferase) domain 1"/>
    <property type="match status" value="1"/>
</dbReference>
<evidence type="ECO:0000256" key="3">
    <source>
        <dbReference type="ARBA" id="ARBA00022741"/>
    </source>
</evidence>
<dbReference type="PROSITE" id="PS50011">
    <property type="entry name" value="PROTEIN_KINASE_DOM"/>
    <property type="match status" value="1"/>
</dbReference>
<keyword evidence="4" id="KW-0418">Kinase</keyword>
<dbReference type="PANTHER" id="PTHR44329">
    <property type="entry name" value="SERINE/THREONINE-PROTEIN KINASE TNNI3K-RELATED"/>
    <property type="match status" value="1"/>
</dbReference>
<dbReference type="InterPro" id="IPR008271">
    <property type="entry name" value="Ser/Thr_kinase_AS"/>
</dbReference>
<dbReference type="EMBL" id="CAJHUC010002696">
    <property type="protein sequence ID" value="CAD7704210.1"/>
    <property type="molecule type" value="Genomic_DNA"/>
</dbReference>
<accession>A0A8S1JAV6</accession>
<keyword evidence="5 6" id="KW-0067">ATP-binding</keyword>
<feature type="domain" description="Protein kinase" evidence="9">
    <location>
        <begin position="325"/>
        <end position="647"/>
    </location>
</feature>
<keyword evidence="3 6" id="KW-0547">Nucleotide-binding</keyword>
<dbReference type="Proteomes" id="UP000708148">
    <property type="component" value="Unassembled WGS sequence"/>
</dbReference>
<proteinExistence type="predicted"/>